<organism evidence="2 4">
    <name type="scientific">Gordonia hongkongensis</name>
    <dbReference type="NCBI Taxonomy" id="1701090"/>
    <lineage>
        <taxon>Bacteria</taxon>
        <taxon>Bacillati</taxon>
        <taxon>Actinomycetota</taxon>
        <taxon>Actinomycetes</taxon>
        <taxon>Mycobacteriales</taxon>
        <taxon>Gordoniaceae</taxon>
        <taxon>Gordonia</taxon>
    </lineage>
</organism>
<dbReference type="RefSeq" id="WP_065631650.1">
    <property type="nucleotide sequence ID" value="NZ_CP095552.1"/>
</dbReference>
<evidence type="ECO:0000313" key="4">
    <source>
        <dbReference type="Proteomes" id="UP001213504"/>
    </source>
</evidence>
<evidence type="ECO:0000313" key="3">
    <source>
        <dbReference type="Proteomes" id="UP001152308"/>
    </source>
</evidence>
<gene>
    <name evidence="1" type="ORF">L2299_20305</name>
    <name evidence="2" type="ORF">P9A14_13215</name>
</gene>
<dbReference type="AlphaFoldDB" id="A0AAX3T1X5"/>
<protein>
    <submittedName>
        <fullName evidence="2">Uncharacterized protein</fullName>
    </submittedName>
</protein>
<sequence>MFTFAGSDLVAERAYFDRLEMFMQLGVARDPNTLVGRIATLLNHPITVIGAAVRRRTNRSAASA</sequence>
<reference evidence="2" key="3">
    <citation type="submission" date="2023-04" db="EMBL/GenBank/DDBJ databases">
        <title>Complete genome sequence of a phthalic acid esters degrading bacterial strain.</title>
        <authorList>
            <person name="Weng L."/>
            <person name="Jia Y."/>
            <person name="Ren L."/>
        </authorList>
    </citation>
    <scope>NUCLEOTIDE SEQUENCE</scope>
    <source>
        <strain evidence="2">RL-LY01</strain>
    </source>
</reference>
<dbReference type="EMBL" id="JAKJLQ010000022">
    <property type="protein sequence ID" value="MDF6103391.1"/>
    <property type="molecule type" value="Genomic_DNA"/>
</dbReference>
<proteinExistence type="predicted"/>
<reference evidence="1" key="2">
    <citation type="submission" date="2022-01" db="EMBL/GenBank/DDBJ databases">
        <authorList>
            <person name="Sanchez-Suarez J."/>
            <person name="Villamil L."/>
            <person name="Diaz L.E."/>
        </authorList>
    </citation>
    <scope>NUCLEOTIDE SEQUENCE</scope>
    <source>
        <strain evidence="1">EUFUS-Z928</strain>
    </source>
</reference>
<dbReference type="EMBL" id="CP121270">
    <property type="protein sequence ID" value="WFP23147.1"/>
    <property type="molecule type" value="Genomic_DNA"/>
</dbReference>
<evidence type="ECO:0000313" key="2">
    <source>
        <dbReference type="EMBL" id="WFP23147.1"/>
    </source>
</evidence>
<dbReference type="Proteomes" id="UP001152308">
    <property type="component" value="Unassembled WGS sequence"/>
</dbReference>
<name>A0AAX3T1X5_9ACTN</name>
<accession>A0AAX3T1X5</accession>
<reference evidence="1" key="1">
    <citation type="journal article" date="2022" name="Data Brief">
        <title>Draft genome sequence data of Gordonia hongkongensis strain EUFUS-Z928 isolated from the octocoral Eunicea fusca.</title>
        <authorList>
            <person name="Sanchez-Suarez J."/>
            <person name="Diaz L."/>
            <person name="Melo-Bolivar J."/>
            <person name="Villamil L."/>
        </authorList>
    </citation>
    <scope>NUCLEOTIDE SEQUENCE</scope>
    <source>
        <strain evidence="1">EUFUS-Z928</strain>
    </source>
</reference>
<dbReference type="Proteomes" id="UP001213504">
    <property type="component" value="Chromosome"/>
</dbReference>
<keyword evidence="3" id="KW-1185">Reference proteome</keyword>
<evidence type="ECO:0000313" key="1">
    <source>
        <dbReference type="EMBL" id="MDF6103391.1"/>
    </source>
</evidence>